<evidence type="ECO:0000256" key="8">
    <source>
        <dbReference type="ARBA" id="ARBA00023319"/>
    </source>
</evidence>
<organism evidence="13 14">
    <name type="scientific">Eumeta variegata</name>
    <name type="common">Bagworm moth</name>
    <name type="synonym">Eumeta japonica</name>
    <dbReference type="NCBI Taxonomy" id="151549"/>
    <lineage>
        <taxon>Eukaryota</taxon>
        <taxon>Metazoa</taxon>
        <taxon>Ecdysozoa</taxon>
        <taxon>Arthropoda</taxon>
        <taxon>Hexapoda</taxon>
        <taxon>Insecta</taxon>
        <taxon>Pterygota</taxon>
        <taxon>Neoptera</taxon>
        <taxon>Endopterygota</taxon>
        <taxon>Lepidoptera</taxon>
        <taxon>Glossata</taxon>
        <taxon>Ditrysia</taxon>
        <taxon>Tineoidea</taxon>
        <taxon>Psychidae</taxon>
        <taxon>Oiketicinae</taxon>
        <taxon>Eumeta</taxon>
    </lineage>
</organism>
<evidence type="ECO:0000256" key="10">
    <source>
        <dbReference type="ARBA" id="ARBA00068688"/>
    </source>
</evidence>
<dbReference type="FunFam" id="2.60.40.10:FF:000032">
    <property type="entry name" value="palladin isoform X1"/>
    <property type="match status" value="1"/>
</dbReference>
<keyword evidence="8" id="KW-0393">Immunoglobulin domain</keyword>
<dbReference type="GO" id="GO:0032982">
    <property type="term" value="C:myosin filament"/>
    <property type="evidence" value="ECO:0007669"/>
    <property type="project" value="UniProtKB-KW"/>
</dbReference>
<keyword evidence="14" id="KW-1185">Reference proteome</keyword>
<dbReference type="PANTHER" id="PTHR47633">
    <property type="entry name" value="IMMUNOGLOBULIN"/>
    <property type="match status" value="1"/>
</dbReference>
<dbReference type="FunFam" id="2.60.40.10:FF:000097">
    <property type="entry name" value="Bent, isoform F"/>
    <property type="match status" value="1"/>
</dbReference>
<dbReference type="STRING" id="151549.A0A4C1SG74"/>
<keyword evidence="6" id="KW-0514">Muscle protein</keyword>
<feature type="compositionally biased region" description="Low complexity" evidence="11">
    <location>
        <begin position="189"/>
        <end position="199"/>
    </location>
</feature>
<evidence type="ECO:0000256" key="1">
    <source>
        <dbReference type="ARBA" id="ARBA00004613"/>
    </source>
</evidence>
<dbReference type="InterPro" id="IPR007110">
    <property type="entry name" value="Ig-like_dom"/>
</dbReference>
<evidence type="ECO:0000313" key="13">
    <source>
        <dbReference type="EMBL" id="GBP00367.1"/>
    </source>
</evidence>
<keyword evidence="7" id="KW-0325">Glycoprotein</keyword>
<evidence type="ECO:0000256" key="4">
    <source>
        <dbReference type="ARBA" id="ARBA00022889"/>
    </source>
</evidence>
<dbReference type="GO" id="GO:0005576">
    <property type="term" value="C:extracellular region"/>
    <property type="evidence" value="ECO:0007669"/>
    <property type="project" value="UniProtKB-SubCell"/>
</dbReference>
<dbReference type="OrthoDB" id="504170at2759"/>
<dbReference type="FunFam" id="2.60.40.10:FF:000557">
    <property type="entry name" value="Myosin binding protein Ha"/>
    <property type="match status" value="1"/>
</dbReference>
<comment type="similarity">
    <text evidence="9">Belongs to the hemolin family.</text>
</comment>
<dbReference type="PROSITE" id="PS50835">
    <property type="entry name" value="IG_LIKE"/>
    <property type="match status" value="4"/>
</dbReference>
<dbReference type="Pfam" id="PF07679">
    <property type="entry name" value="I-set"/>
    <property type="match status" value="4"/>
</dbReference>
<evidence type="ECO:0000256" key="9">
    <source>
        <dbReference type="ARBA" id="ARBA00061228"/>
    </source>
</evidence>
<keyword evidence="3" id="KW-0964">Secreted</keyword>
<dbReference type="InterPro" id="IPR013783">
    <property type="entry name" value="Ig-like_fold"/>
</dbReference>
<proteinExistence type="inferred from homology"/>
<feature type="domain" description="Ig-like" evidence="12">
    <location>
        <begin position="360"/>
        <end position="448"/>
    </location>
</feature>
<evidence type="ECO:0000256" key="3">
    <source>
        <dbReference type="ARBA" id="ARBA00022525"/>
    </source>
</evidence>
<feature type="domain" description="Ig-like" evidence="12">
    <location>
        <begin position="459"/>
        <end position="543"/>
    </location>
</feature>
<dbReference type="FunFam" id="2.60.40.10:FF:000553">
    <property type="entry name" value="Uncharacterized protein, isoform J"/>
    <property type="match status" value="1"/>
</dbReference>
<evidence type="ECO:0000256" key="5">
    <source>
        <dbReference type="ARBA" id="ARBA00023157"/>
    </source>
</evidence>
<keyword evidence="4" id="KW-0130">Cell adhesion</keyword>
<dbReference type="SMART" id="SM00408">
    <property type="entry name" value="IGc2"/>
    <property type="match status" value="4"/>
</dbReference>
<feature type="domain" description="Ig-like" evidence="12">
    <location>
        <begin position="251"/>
        <end position="340"/>
    </location>
</feature>
<feature type="region of interest" description="Disordered" evidence="11">
    <location>
        <begin position="179"/>
        <end position="236"/>
    </location>
</feature>
<name>A0A4C1SG74_EUMVA</name>
<keyword evidence="2" id="KW-0787">Thick filament</keyword>
<dbReference type="SUPFAM" id="SSF48726">
    <property type="entry name" value="Immunoglobulin"/>
    <property type="match status" value="4"/>
</dbReference>
<dbReference type="AlphaFoldDB" id="A0A4C1SG74"/>
<evidence type="ECO:0000256" key="6">
    <source>
        <dbReference type="ARBA" id="ARBA00023179"/>
    </source>
</evidence>
<dbReference type="Gene3D" id="2.60.40.10">
    <property type="entry name" value="Immunoglobulins"/>
    <property type="match status" value="4"/>
</dbReference>
<evidence type="ECO:0000313" key="14">
    <source>
        <dbReference type="Proteomes" id="UP000299102"/>
    </source>
</evidence>
<dbReference type="InterPro" id="IPR003598">
    <property type="entry name" value="Ig_sub2"/>
</dbReference>
<dbReference type="GO" id="GO:0007155">
    <property type="term" value="P:cell adhesion"/>
    <property type="evidence" value="ECO:0007669"/>
    <property type="project" value="UniProtKB-KW"/>
</dbReference>
<feature type="compositionally biased region" description="Polar residues" evidence="11">
    <location>
        <begin position="200"/>
        <end position="217"/>
    </location>
</feature>
<evidence type="ECO:0000256" key="11">
    <source>
        <dbReference type="SAM" id="MobiDB-lite"/>
    </source>
</evidence>
<keyword evidence="5" id="KW-1015">Disulfide bond</keyword>
<sequence length="552" mass="60765">MRLKLTDIGAFIDNDDEIFHDVEADVWDVEEAVPKVQRQHVPEAPRRREALPYTFWQESSETAPVFTFQLRPRVMQARDTCKLLCCLSGKPTPTVKWYKDKRELSKYDYAMTHADGVVTMEIIDCRPEDSGKYTCVATNVHGTDETSCVVIVEGEVISPEQAQLAHNFLHSGERRYIEKPIKPAPPPIITKTKVTIDPPQKSTQAPRPKYSPQSSLDTSKHKKYGSDSGSRSRSATKELVLPASDASMCAPSFARSLPDSLAARDGAPLLLSCAVRGDPDPRVEWFKNGAPLHSSEVVDLKYKNGVASLAINEVFPEDEGEYSCKAVNSKGDAETKCRVSVKPMDSSAAGGALKTGDKPPRVVDHAQSQTVNDGEAVTLSCRIVGAERFDVVWLHNNKEIKPSKDFQYSSEANIHKLHIAEIFPEDAGVYTCEAFNDAGESFSCCTVTVVVPGDTPAAPKFTAYPHSATVVSGEPAVFTAELEKPPLELQWLKDGKPIDETSARYRFTMEENSKYKLEIVKCNPDDAGQYQARAIGSKGDTLAAFYLNVADL</sequence>
<comment type="caution">
    <text evidence="13">The sequence shown here is derived from an EMBL/GenBank/DDBJ whole genome shotgun (WGS) entry which is preliminary data.</text>
</comment>
<dbReference type="SMART" id="SM00409">
    <property type="entry name" value="IG"/>
    <property type="match status" value="4"/>
</dbReference>
<dbReference type="InterPro" id="IPR036179">
    <property type="entry name" value="Ig-like_dom_sf"/>
</dbReference>
<dbReference type="Proteomes" id="UP000299102">
    <property type="component" value="Unassembled WGS sequence"/>
</dbReference>
<dbReference type="EMBL" id="BGZK01000005">
    <property type="protein sequence ID" value="GBP00367.1"/>
    <property type="molecule type" value="Genomic_DNA"/>
</dbReference>
<evidence type="ECO:0000259" key="12">
    <source>
        <dbReference type="PROSITE" id="PS50835"/>
    </source>
</evidence>
<protein>
    <recommendedName>
        <fullName evidence="10">Hemolin</fullName>
    </recommendedName>
</protein>
<comment type="subcellular location">
    <subcellularLocation>
        <location evidence="1">Secreted</location>
    </subcellularLocation>
</comment>
<feature type="domain" description="Ig-like" evidence="12">
    <location>
        <begin position="64"/>
        <end position="151"/>
    </location>
</feature>
<accession>A0A4C1SG74</accession>
<dbReference type="InterPro" id="IPR003599">
    <property type="entry name" value="Ig_sub"/>
</dbReference>
<dbReference type="InterPro" id="IPR013098">
    <property type="entry name" value="Ig_I-set"/>
</dbReference>
<dbReference type="PANTHER" id="PTHR47633:SF4">
    <property type="entry name" value="MYOPALLADIN ISOFORM X1"/>
    <property type="match status" value="1"/>
</dbReference>
<evidence type="ECO:0000256" key="2">
    <source>
        <dbReference type="ARBA" id="ARBA00022433"/>
    </source>
</evidence>
<gene>
    <name evidence="13" type="primary">unc-22</name>
    <name evidence="13" type="ORF">EVAR_936_1</name>
</gene>
<reference evidence="13 14" key="1">
    <citation type="journal article" date="2019" name="Commun. Biol.">
        <title>The bagworm genome reveals a unique fibroin gene that provides high tensile strength.</title>
        <authorList>
            <person name="Kono N."/>
            <person name="Nakamura H."/>
            <person name="Ohtoshi R."/>
            <person name="Tomita M."/>
            <person name="Numata K."/>
            <person name="Arakawa K."/>
        </authorList>
    </citation>
    <scope>NUCLEOTIDE SEQUENCE [LARGE SCALE GENOMIC DNA]</scope>
</reference>
<evidence type="ECO:0000256" key="7">
    <source>
        <dbReference type="ARBA" id="ARBA00023180"/>
    </source>
</evidence>